<comment type="caution">
    <text evidence="2">The sequence shown here is derived from an EMBL/GenBank/DDBJ whole genome shotgun (WGS) entry which is preliminary data.</text>
</comment>
<evidence type="ECO:0000256" key="1">
    <source>
        <dbReference type="SAM" id="SignalP"/>
    </source>
</evidence>
<evidence type="ECO:0000313" key="2">
    <source>
        <dbReference type="EMBL" id="MFC0589074.1"/>
    </source>
</evidence>
<sequence length="148" mass="15380">MRFKLITAAVVAIGAASGSSMATPLGSNALQITVSGIKSDKGVIRIAVCPPQAGFPECKASVARTASLKIVNGTAHAVLDGLPAGTYAVSAFHDANDNGKLDTFVGIPKEGYGFSRNPAFKPRAPRFDETEITITSNSATAIKLRYLL</sequence>
<evidence type="ECO:0000313" key="3">
    <source>
        <dbReference type="Proteomes" id="UP001589943"/>
    </source>
</evidence>
<organism evidence="2 3">
    <name type="scientific">Novosphingobium aquiterrae</name>
    <dbReference type="NCBI Taxonomy" id="624388"/>
    <lineage>
        <taxon>Bacteria</taxon>
        <taxon>Pseudomonadati</taxon>
        <taxon>Pseudomonadota</taxon>
        <taxon>Alphaproteobacteria</taxon>
        <taxon>Sphingomonadales</taxon>
        <taxon>Sphingomonadaceae</taxon>
        <taxon>Novosphingobium</taxon>
    </lineage>
</organism>
<feature type="chain" id="PRO_5047538442" evidence="1">
    <location>
        <begin position="23"/>
        <end position="148"/>
    </location>
</feature>
<protein>
    <submittedName>
        <fullName evidence="2">DUF2141 domain-containing protein</fullName>
    </submittedName>
</protein>
<feature type="signal peptide" evidence="1">
    <location>
        <begin position="1"/>
        <end position="22"/>
    </location>
</feature>
<dbReference type="Pfam" id="PF09912">
    <property type="entry name" value="DUF2141"/>
    <property type="match status" value="1"/>
</dbReference>
<gene>
    <name evidence="2" type="ORF">ACFFF7_06580</name>
</gene>
<keyword evidence="3" id="KW-1185">Reference proteome</keyword>
<dbReference type="Proteomes" id="UP001589943">
    <property type="component" value="Unassembled WGS sequence"/>
</dbReference>
<keyword evidence="1" id="KW-0732">Signal</keyword>
<dbReference type="InterPro" id="IPR018673">
    <property type="entry name" value="DUF2141"/>
</dbReference>
<name>A0ABV6PHM4_9SPHN</name>
<proteinExistence type="predicted"/>
<dbReference type="RefSeq" id="WP_379480580.1">
    <property type="nucleotide sequence ID" value="NZ_JBHLTL010000004.1"/>
</dbReference>
<dbReference type="EMBL" id="JBHLTL010000004">
    <property type="protein sequence ID" value="MFC0589074.1"/>
    <property type="molecule type" value="Genomic_DNA"/>
</dbReference>
<reference evidence="2 3" key="1">
    <citation type="submission" date="2024-09" db="EMBL/GenBank/DDBJ databases">
        <authorList>
            <person name="Sun Q."/>
            <person name="Mori K."/>
        </authorList>
    </citation>
    <scope>NUCLEOTIDE SEQUENCE [LARGE SCALE GENOMIC DNA]</scope>
    <source>
        <strain evidence="2 3">NCAIM B.02537</strain>
    </source>
</reference>
<accession>A0ABV6PHM4</accession>